<feature type="region of interest" description="Disordered" evidence="11">
    <location>
        <begin position="418"/>
        <end position="460"/>
    </location>
</feature>
<keyword evidence="5 10" id="KW-0808">Transferase</keyword>
<evidence type="ECO:0000313" key="14">
    <source>
        <dbReference type="Proteomes" id="UP000594260"/>
    </source>
</evidence>
<evidence type="ECO:0000256" key="11">
    <source>
        <dbReference type="SAM" id="MobiDB-lite"/>
    </source>
</evidence>
<keyword evidence="14" id="KW-1185">Reference proteome</keyword>
<dbReference type="InterPro" id="IPR049560">
    <property type="entry name" value="MeTrfase_RsmB-F_NOP2_cat"/>
</dbReference>
<dbReference type="InterPro" id="IPR001678">
    <property type="entry name" value="MeTrfase_RsmB-F_NOP2_dom"/>
</dbReference>
<dbReference type="CTD" id="54888"/>
<feature type="compositionally biased region" description="Basic and acidic residues" evidence="11">
    <location>
        <begin position="418"/>
        <end position="429"/>
    </location>
</feature>
<dbReference type="EC" id="2.1.1.203" evidence="2"/>
<feature type="domain" description="SAM-dependent MTase RsmB/NOP-type" evidence="12">
    <location>
        <begin position="55"/>
        <end position="410"/>
    </location>
</feature>
<evidence type="ECO:0000256" key="9">
    <source>
        <dbReference type="ARBA" id="ARBA00023242"/>
    </source>
</evidence>
<reference evidence="13" key="1">
    <citation type="submission" date="2021-01" db="UniProtKB">
        <authorList>
            <consortium name="EnsemblMetazoa"/>
        </authorList>
    </citation>
    <scope>IDENTIFICATION</scope>
</reference>
<comment type="subcellular location">
    <subcellularLocation>
        <location evidence="1">Nucleus</location>
    </subcellularLocation>
</comment>
<feature type="compositionally biased region" description="Basic residues" evidence="11">
    <location>
        <begin position="1"/>
        <end position="10"/>
    </location>
</feature>
<dbReference type="PRINTS" id="PR02011">
    <property type="entry name" value="RCMTNCL1"/>
</dbReference>
<feature type="region of interest" description="Disordered" evidence="11">
    <location>
        <begin position="675"/>
        <end position="723"/>
    </location>
</feature>
<dbReference type="PANTHER" id="PTHR22808">
    <property type="entry name" value="NCL1 YEAST -RELATED NOL1/NOP2/FMU SUN DOMAIN-CONTAINING"/>
    <property type="match status" value="1"/>
</dbReference>
<dbReference type="GO" id="GO:0016428">
    <property type="term" value="F:tRNA (cytidine-5-)-methyltransferase activity"/>
    <property type="evidence" value="ECO:0007669"/>
    <property type="project" value="InterPro"/>
</dbReference>
<dbReference type="SUPFAM" id="SSF53335">
    <property type="entry name" value="S-adenosyl-L-methionine-dependent methyltransferases"/>
    <property type="match status" value="1"/>
</dbReference>
<dbReference type="InterPro" id="IPR057285">
    <property type="entry name" value="Pre-PUA_NSUN2"/>
</dbReference>
<keyword evidence="4 10" id="KW-0489">Methyltransferase</keyword>
<dbReference type="InterPro" id="IPR057286">
    <property type="entry name" value="PUA_NSUN2"/>
</dbReference>
<accession>A0A7M7KJV8</accession>
<dbReference type="GO" id="GO:0005737">
    <property type="term" value="C:cytoplasm"/>
    <property type="evidence" value="ECO:0007669"/>
    <property type="project" value="TreeGrafter"/>
</dbReference>
<dbReference type="GO" id="GO:0030488">
    <property type="term" value="P:tRNA methylation"/>
    <property type="evidence" value="ECO:0007669"/>
    <property type="project" value="TreeGrafter"/>
</dbReference>
<keyword evidence="8 10" id="KW-0694">RNA-binding</keyword>
<dbReference type="FunCoup" id="A0A7M7KJV8">
    <property type="interactions" value="2230"/>
</dbReference>
<feature type="active site" description="Nucleophile" evidence="10">
    <location>
        <position position="302"/>
    </location>
</feature>
<dbReference type="InterPro" id="IPR023270">
    <property type="entry name" value="RCMT_NCL1"/>
</dbReference>
<feature type="binding site" evidence="10">
    <location>
        <position position="226"/>
    </location>
    <ligand>
        <name>S-adenosyl-L-methionine</name>
        <dbReference type="ChEBI" id="CHEBI:59789"/>
    </ligand>
</feature>
<feature type="binding site" evidence="10">
    <location>
        <position position="249"/>
    </location>
    <ligand>
        <name>S-adenosyl-L-methionine</name>
        <dbReference type="ChEBI" id="CHEBI:59789"/>
    </ligand>
</feature>
<sequence length="723" mass="82240">MVHKRKRKPQHKDGRDNCDNKRHTPYEDLIRENGSFEKYYKAQKLVASDEEWGRMVECLKSDLPSSFRITAGLPETKFLLKIVKGKYFTELLRGAEATTPQQISWYPGGLAWQLDMSRVKIRKFDEYKRLHRFLISECDNGNISRQETVSMIPPVVLDIVPGQMVLDLCAAPGSKTSQIIEMLHQGETKVPNGLIVANDVDNKRCYMLMHQAKRLRSSCLLVVNHDASQLPNLHMANGQMLKYDRVLCDVPCTGDGTLRKNADLWKKWNTANGNSINGLQVRIARRGLELLTVGGLMVYSTCSLNPVENEAVVAHLLKECEGAIKIEDVRHRLPGLVASPGLETWKVASKDVQLFDSYEKVPENMKTQITARMFPPAPEDVKNYNLDRCLRILPHQQDTGGFFVTVFHKVKPLPWESKKEHGKEVEKVSETGGQPTDGDADESGDMPNKPHPERVNRKLKKPRGYKEDPYIFIDPLDEAICNTRKFYQLTEDFPADQLLCRSTEGQRRNIYLVSPLVKEVLQHNESRLKVINTGVRVFSRAEGREELGCDFRIAQEGLSTMLPYIGEARRLRLSIEDTAVMLQHEFPLEEQYSSKLREAFKDMEKGCVILSYISCRGEEEEFDVSFSGRLGKATLRCYIAKQERPHYLRLCGLDDSSECDSVLERDKKTVVAITETNNNSQEGSNNSSGVTNCDKEKMADKEVSTEVPEKKPKIEIREEDVKA</sequence>
<dbReference type="EnsemblMetazoa" id="XM_022811166">
    <property type="protein sequence ID" value="XP_022666901"/>
    <property type="gene ID" value="LOC111252766"/>
</dbReference>
<dbReference type="AlphaFoldDB" id="A0A7M7KJV8"/>
<dbReference type="InterPro" id="IPR029063">
    <property type="entry name" value="SAM-dependent_MTases_sf"/>
</dbReference>
<dbReference type="InterPro" id="IPR023267">
    <property type="entry name" value="RCMT"/>
</dbReference>
<dbReference type="PANTHER" id="PTHR22808:SF1">
    <property type="entry name" value="RNA CYTOSINE-C(5)-METHYLTRANSFERASE NSUN2-RELATED"/>
    <property type="match status" value="1"/>
</dbReference>
<dbReference type="GO" id="GO:0005634">
    <property type="term" value="C:nucleus"/>
    <property type="evidence" value="ECO:0007669"/>
    <property type="project" value="UniProtKB-SubCell"/>
</dbReference>
<keyword evidence="6 10" id="KW-0949">S-adenosyl-L-methionine</keyword>
<dbReference type="OMA" id="QLFTEYV"/>
<protein>
    <recommendedName>
        <fullName evidence="2">tRNA (cytosine(34)-C(5))-methyltransferase</fullName>
        <ecNumber evidence="2">2.1.1.203</ecNumber>
    </recommendedName>
</protein>
<proteinExistence type="inferred from homology"/>
<dbReference type="GO" id="GO:0000049">
    <property type="term" value="F:tRNA binding"/>
    <property type="evidence" value="ECO:0007669"/>
    <property type="project" value="UniProtKB-KW"/>
</dbReference>
<dbReference type="OrthoDB" id="6093671at2759"/>
<dbReference type="Pfam" id="PF01189">
    <property type="entry name" value="Methyltr_RsmB-F"/>
    <property type="match status" value="1"/>
</dbReference>
<organism evidence="13 14">
    <name type="scientific">Varroa destructor</name>
    <name type="common">Honeybee mite</name>
    <dbReference type="NCBI Taxonomy" id="109461"/>
    <lineage>
        <taxon>Eukaryota</taxon>
        <taxon>Metazoa</taxon>
        <taxon>Ecdysozoa</taxon>
        <taxon>Arthropoda</taxon>
        <taxon>Chelicerata</taxon>
        <taxon>Arachnida</taxon>
        <taxon>Acari</taxon>
        <taxon>Parasitiformes</taxon>
        <taxon>Mesostigmata</taxon>
        <taxon>Gamasina</taxon>
        <taxon>Dermanyssoidea</taxon>
        <taxon>Varroidae</taxon>
        <taxon>Varroa</taxon>
    </lineage>
</organism>
<evidence type="ECO:0000256" key="5">
    <source>
        <dbReference type="ARBA" id="ARBA00022679"/>
    </source>
</evidence>
<dbReference type="RefSeq" id="XP_022666901.1">
    <property type="nucleotide sequence ID" value="XM_022811166.1"/>
</dbReference>
<feature type="binding site" evidence="10">
    <location>
        <begin position="169"/>
        <end position="175"/>
    </location>
    <ligand>
        <name>S-adenosyl-L-methionine</name>
        <dbReference type="ChEBI" id="CHEBI:59789"/>
    </ligand>
</feature>
<feature type="compositionally biased region" description="Low complexity" evidence="11">
    <location>
        <begin position="675"/>
        <end position="689"/>
    </location>
</feature>
<dbReference type="PRINTS" id="PR02008">
    <property type="entry name" value="RCMTFAMILY"/>
</dbReference>
<keyword evidence="7" id="KW-0819">tRNA processing</keyword>
<evidence type="ECO:0000313" key="13">
    <source>
        <dbReference type="EnsemblMetazoa" id="XP_022666901"/>
    </source>
</evidence>
<evidence type="ECO:0000256" key="8">
    <source>
        <dbReference type="ARBA" id="ARBA00022884"/>
    </source>
</evidence>
<dbReference type="InParanoid" id="A0A7M7KJV8"/>
<comment type="similarity">
    <text evidence="10">Belongs to the class I-like SAM-binding methyltransferase superfamily. RsmB/NOP family.</text>
</comment>
<evidence type="ECO:0000256" key="2">
    <source>
        <dbReference type="ARBA" id="ARBA00012629"/>
    </source>
</evidence>
<feature type="region of interest" description="Disordered" evidence="11">
    <location>
        <begin position="1"/>
        <end position="24"/>
    </location>
</feature>
<evidence type="ECO:0000256" key="3">
    <source>
        <dbReference type="ARBA" id="ARBA00022555"/>
    </source>
</evidence>
<feature type="compositionally biased region" description="Basic and acidic residues" evidence="11">
    <location>
        <begin position="693"/>
        <end position="723"/>
    </location>
</feature>
<evidence type="ECO:0000256" key="10">
    <source>
        <dbReference type="PROSITE-ProRule" id="PRU01023"/>
    </source>
</evidence>
<dbReference type="Proteomes" id="UP000594260">
    <property type="component" value="Unplaced"/>
</dbReference>
<evidence type="ECO:0000259" key="12">
    <source>
        <dbReference type="PROSITE" id="PS51686"/>
    </source>
</evidence>
<dbReference type="Gene3D" id="3.40.50.150">
    <property type="entry name" value="Vaccinia Virus protein VP39"/>
    <property type="match status" value="1"/>
</dbReference>
<dbReference type="PROSITE" id="PS51686">
    <property type="entry name" value="SAM_MT_RSMB_NOP"/>
    <property type="match status" value="1"/>
</dbReference>
<evidence type="ECO:0000256" key="7">
    <source>
        <dbReference type="ARBA" id="ARBA00022694"/>
    </source>
</evidence>
<dbReference type="GeneID" id="111252766"/>
<feature type="binding site" evidence="10">
    <location>
        <position position="199"/>
    </location>
    <ligand>
        <name>S-adenosyl-L-methionine</name>
        <dbReference type="ChEBI" id="CHEBI:59789"/>
    </ligand>
</feature>
<keyword evidence="3" id="KW-0820">tRNA-binding</keyword>
<keyword evidence="9" id="KW-0539">Nucleus</keyword>
<dbReference type="KEGG" id="vde:111252766"/>
<feature type="compositionally biased region" description="Basic and acidic residues" evidence="11">
    <location>
        <begin position="11"/>
        <end position="24"/>
    </location>
</feature>
<dbReference type="Pfam" id="PF25376">
    <property type="entry name" value="Pre-PUA_NSUN2"/>
    <property type="match status" value="1"/>
</dbReference>
<evidence type="ECO:0000256" key="6">
    <source>
        <dbReference type="ARBA" id="ARBA00022691"/>
    </source>
</evidence>
<dbReference type="Pfam" id="PF25378">
    <property type="entry name" value="PUA_NSUN2"/>
    <property type="match status" value="1"/>
</dbReference>
<name>A0A7M7KJV8_VARDE</name>
<evidence type="ECO:0000256" key="4">
    <source>
        <dbReference type="ARBA" id="ARBA00022603"/>
    </source>
</evidence>
<evidence type="ECO:0000256" key="1">
    <source>
        <dbReference type="ARBA" id="ARBA00004123"/>
    </source>
</evidence>